<keyword evidence="2" id="KW-1185">Reference proteome</keyword>
<name>A0ABR3A7G3_9AGAR</name>
<protein>
    <submittedName>
        <fullName evidence="1">Uncharacterized protein</fullName>
    </submittedName>
</protein>
<evidence type="ECO:0000313" key="1">
    <source>
        <dbReference type="EMBL" id="KAL0069930.1"/>
    </source>
</evidence>
<dbReference type="Proteomes" id="UP001437256">
    <property type="component" value="Unassembled WGS sequence"/>
</dbReference>
<evidence type="ECO:0000313" key="2">
    <source>
        <dbReference type="Proteomes" id="UP001437256"/>
    </source>
</evidence>
<accession>A0ABR3A7G3</accession>
<gene>
    <name evidence="1" type="ORF">AAF712_002825</name>
</gene>
<dbReference type="EMBL" id="JBBXMP010000009">
    <property type="protein sequence ID" value="KAL0069930.1"/>
    <property type="molecule type" value="Genomic_DNA"/>
</dbReference>
<sequence length="595" mass="67887">MATDQDGNEIQLDVRFIDKAIFRFKSAKAALIHLRKLGKPPTSQFVGLYNLSPPIEDALEVVGALAGFANGLEGLTTSRLTTFHLKKEWASSNMALWIDFLLHHFVLADDSEPSTPEALDALEHMLTLIPCMLSFPSEDPVRKADIAAIQKLSPTLHPVFVHTWCKVLEKQHHTWGDWSLLLQDFAEHDLTIRILDSSPLRRLYPPDEVTGYAILRHLHFLAPRIHKVEPRELRHARFFVEAISFCHQGSAMPIESPTIRPSALFAMSALMVQLVTKRKDLSNAATDSKECQVSHAIACQAALLVAMLLREPAWVEEVIKAGMLKAVVKAYPCLFEYDRRPEVMKHPEKQLELWMGRILEQIARFLFYSSVFHLYSRAFRKISRTEGEGWNEMLQAKSEPLYKRWAMARYRAFMITEIRSFMKARVARFLCNNDVVPAPALTEFEFRVMHAFVDAYLKMHSGEITTMIDSFIESLKSTEVKARLASKDVQCIVKGTKPPIIFCDFSSPSLPDPKLCVNIYDPVTFAYNSDLSQRGAAERIPDWIELWRTKVDEGHALIISAFARKKDLDAVIDRFSSFPLLQWNPVFEDEEDVLD</sequence>
<reference evidence="1 2" key="1">
    <citation type="submission" date="2024-05" db="EMBL/GenBank/DDBJ databases">
        <title>A draft genome resource for the thread blight pathogen Marasmius tenuissimus strain MS-2.</title>
        <authorList>
            <person name="Yulfo-Soto G.E."/>
            <person name="Baruah I.K."/>
            <person name="Amoako-Attah I."/>
            <person name="Bukari Y."/>
            <person name="Meinhardt L.W."/>
            <person name="Bailey B.A."/>
            <person name="Cohen S.P."/>
        </authorList>
    </citation>
    <scope>NUCLEOTIDE SEQUENCE [LARGE SCALE GENOMIC DNA]</scope>
    <source>
        <strain evidence="1 2">MS-2</strain>
    </source>
</reference>
<organism evidence="1 2">
    <name type="scientific">Marasmius tenuissimus</name>
    <dbReference type="NCBI Taxonomy" id="585030"/>
    <lineage>
        <taxon>Eukaryota</taxon>
        <taxon>Fungi</taxon>
        <taxon>Dikarya</taxon>
        <taxon>Basidiomycota</taxon>
        <taxon>Agaricomycotina</taxon>
        <taxon>Agaricomycetes</taxon>
        <taxon>Agaricomycetidae</taxon>
        <taxon>Agaricales</taxon>
        <taxon>Marasmiineae</taxon>
        <taxon>Marasmiaceae</taxon>
        <taxon>Marasmius</taxon>
    </lineage>
</organism>
<proteinExistence type="predicted"/>
<comment type="caution">
    <text evidence="1">The sequence shown here is derived from an EMBL/GenBank/DDBJ whole genome shotgun (WGS) entry which is preliminary data.</text>
</comment>